<dbReference type="InterPro" id="IPR045269">
    <property type="entry name" value="Atg1-like"/>
</dbReference>
<evidence type="ECO:0000256" key="1">
    <source>
        <dbReference type="SAM" id="MobiDB-lite"/>
    </source>
</evidence>
<feature type="region of interest" description="Disordered" evidence="1">
    <location>
        <begin position="367"/>
        <end position="424"/>
    </location>
</feature>
<dbReference type="InterPro" id="IPR008271">
    <property type="entry name" value="Ser/Thr_kinase_AS"/>
</dbReference>
<dbReference type="GO" id="GO:0005524">
    <property type="term" value="F:ATP binding"/>
    <property type="evidence" value="ECO:0007669"/>
    <property type="project" value="InterPro"/>
</dbReference>
<dbReference type="SMART" id="SM00220">
    <property type="entry name" value="S_TKc"/>
    <property type="match status" value="1"/>
</dbReference>
<dbReference type="PROSITE" id="PS00108">
    <property type="entry name" value="PROTEIN_KINASE_ST"/>
    <property type="match status" value="1"/>
</dbReference>
<dbReference type="SUPFAM" id="SSF56112">
    <property type="entry name" value="Protein kinase-like (PK-like)"/>
    <property type="match status" value="1"/>
</dbReference>
<dbReference type="GO" id="GO:0005737">
    <property type="term" value="C:cytoplasm"/>
    <property type="evidence" value="ECO:0007669"/>
    <property type="project" value="TreeGrafter"/>
</dbReference>
<dbReference type="InterPro" id="IPR000719">
    <property type="entry name" value="Prot_kinase_dom"/>
</dbReference>
<organism evidence="3 4">
    <name type="scientific">Starmerella bacillaris</name>
    <name type="common">Yeast</name>
    <name type="synonym">Candida zemplinina</name>
    <dbReference type="NCBI Taxonomy" id="1247836"/>
    <lineage>
        <taxon>Eukaryota</taxon>
        <taxon>Fungi</taxon>
        <taxon>Dikarya</taxon>
        <taxon>Ascomycota</taxon>
        <taxon>Saccharomycotina</taxon>
        <taxon>Dipodascomycetes</taxon>
        <taxon>Dipodascales</taxon>
        <taxon>Trichomonascaceae</taxon>
        <taxon>Starmerella</taxon>
    </lineage>
</organism>
<dbReference type="GO" id="GO:0010506">
    <property type="term" value="P:regulation of autophagy"/>
    <property type="evidence" value="ECO:0007669"/>
    <property type="project" value="InterPro"/>
</dbReference>
<dbReference type="Proteomes" id="UP001362899">
    <property type="component" value="Unassembled WGS sequence"/>
</dbReference>
<dbReference type="PANTHER" id="PTHR24348">
    <property type="entry name" value="SERINE/THREONINE-PROTEIN KINASE UNC-51-RELATED"/>
    <property type="match status" value="1"/>
</dbReference>
<comment type="caution">
    <text evidence="3">The sequence shown here is derived from an EMBL/GenBank/DDBJ whole genome shotgun (WGS) entry which is preliminary data.</text>
</comment>
<feature type="region of interest" description="Disordered" evidence="1">
    <location>
        <begin position="321"/>
        <end position="355"/>
    </location>
</feature>
<dbReference type="PROSITE" id="PS50011">
    <property type="entry name" value="PROTEIN_KINASE_DOM"/>
    <property type="match status" value="1"/>
</dbReference>
<dbReference type="Gene3D" id="1.10.510.10">
    <property type="entry name" value="Transferase(Phosphotransferase) domain 1"/>
    <property type="match status" value="1"/>
</dbReference>
<protein>
    <submittedName>
        <fullName evidence="3">Serine/threonine protein kinase</fullName>
    </submittedName>
</protein>
<feature type="domain" description="Protein kinase" evidence="2">
    <location>
        <begin position="4"/>
        <end position="263"/>
    </location>
</feature>
<keyword evidence="4" id="KW-1185">Reference proteome</keyword>
<dbReference type="AlphaFoldDB" id="A0AAV5RN23"/>
<dbReference type="PANTHER" id="PTHR24348:SF68">
    <property type="entry name" value="SERINE_THREONINE-PROTEIN KINASE ATG1C"/>
    <property type="match status" value="1"/>
</dbReference>
<proteinExistence type="predicted"/>
<keyword evidence="3" id="KW-0418">Kinase</keyword>
<feature type="compositionally biased region" description="Acidic residues" evidence="1">
    <location>
        <begin position="386"/>
        <end position="403"/>
    </location>
</feature>
<name>A0AAV5RN23_STABA</name>
<dbReference type="InterPro" id="IPR011009">
    <property type="entry name" value="Kinase-like_dom_sf"/>
</dbReference>
<keyword evidence="3" id="KW-0808">Transferase</keyword>
<dbReference type="EMBL" id="BTGC01000008">
    <property type="protein sequence ID" value="GMM52921.1"/>
    <property type="molecule type" value="Genomic_DNA"/>
</dbReference>
<sequence>MEKYVEVSLLNQGSYGTVQLVQEVKSKKYFAAKRISLALSTREDVNTEIAVHSRLDKHPHAVHLHEHFEDPQRIEHVLILEYCAGGDLHDVLAKGNKPSSAEIKGIMLQLVDVLQFAHARHVYHRDVKPENIFLASSNQIKLGDWGLASTKKFCSDFETGSDQYMAPECFDRSMESYNAEKADIWALGIVFLNVLFGRVPFKEATERDLLFRDFASSRETLYDIFPALTVDVFAALREALALNPDNRSLHKFKQALLKIRTWTTDEEAEQLERRRAGLKPTPLFAQQQQFQRSSAKMVPVVHKPFRVPTAVARSLKTPSASPWDIHKMYTPPTHQRPLKHPNWNMRRKTDPDSPFAKNRQFELEQLAELDEESRNNSESDGTSPNTDEDALVLGEMESDDEPITDFSKILDKPPTQKFDEFSVA</sequence>
<evidence type="ECO:0000313" key="3">
    <source>
        <dbReference type="EMBL" id="GMM52921.1"/>
    </source>
</evidence>
<keyword evidence="3" id="KW-0723">Serine/threonine-protein kinase</keyword>
<dbReference type="GO" id="GO:0004674">
    <property type="term" value="F:protein serine/threonine kinase activity"/>
    <property type="evidence" value="ECO:0007669"/>
    <property type="project" value="UniProtKB-KW"/>
</dbReference>
<evidence type="ECO:0000259" key="2">
    <source>
        <dbReference type="PROSITE" id="PS50011"/>
    </source>
</evidence>
<dbReference type="Pfam" id="PF00069">
    <property type="entry name" value="Pkinase"/>
    <property type="match status" value="1"/>
</dbReference>
<evidence type="ECO:0000313" key="4">
    <source>
        <dbReference type="Proteomes" id="UP001362899"/>
    </source>
</evidence>
<accession>A0AAV5RN23</accession>
<reference evidence="3 4" key="1">
    <citation type="journal article" date="2023" name="Elife">
        <title>Identification of key yeast species and microbe-microbe interactions impacting larval growth of Drosophila in the wild.</title>
        <authorList>
            <person name="Mure A."/>
            <person name="Sugiura Y."/>
            <person name="Maeda R."/>
            <person name="Honda K."/>
            <person name="Sakurai N."/>
            <person name="Takahashi Y."/>
            <person name="Watada M."/>
            <person name="Katoh T."/>
            <person name="Gotoh A."/>
            <person name="Gotoh Y."/>
            <person name="Taniguchi I."/>
            <person name="Nakamura K."/>
            <person name="Hayashi T."/>
            <person name="Katayama T."/>
            <person name="Uemura T."/>
            <person name="Hattori Y."/>
        </authorList>
    </citation>
    <scope>NUCLEOTIDE SEQUENCE [LARGE SCALE GENOMIC DNA]</scope>
    <source>
        <strain evidence="3 4">SB-73</strain>
    </source>
</reference>
<gene>
    <name evidence="3" type="ORF">DASB73_038840</name>
</gene>